<dbReference type="GO" id="GO:0005975">
    <property type="term" value="P:carbohydrate metabolic process"/>
    <property type="evidence" value="ECO:0007669"/>
    <property type="project" value="InterPro"/>
</dbReference>
<dbReference type="OMA" id="WHTLEGP"/>
<evidence type="ECO:0000256" key="6">
    <source>
        <dbReference type="PIRSR" id="PIRSR606710-2"/>
    </source>
</evidence>
<feature type="site" description="Important for catalytic activity, responsible for pKa modulation of the active site Glu and correct orientation of both the proton donor and substrate" evidence="6">
    <location>
        <position position="145"/>
    </location>
</feature>
<evidence type="ECO:0000313" key="10">
    <source>
        <dbReference type="Proteomes" id="UP000054383"/>
    </source>
</evidence>
<dbReference type="GO" id="GO:0004553">
    <property type="term" value="F:hydrolase activity, hydrolyzing O-glycosyl compounds"/>
    <property type="evidence" value="ECO:0007669"/>
    <property type="project" value="InterPro"/>
</dbReference>
<dbReference type="Gene3D" id="2.115.10.20">
    <property type="entry name" value="Glycosyl hydrolase domain, family 43"/>
    <property type="match status" value="1"/>
</dbReference>
<dbReference type="PANTHER" id="PTHR42812:SF5">
    <property type="entry name" value="ENDO-ARABINASE"/>
    <property type="match status" value="1"/>
</dbReference>
<comment type="similarity">
    <text evidence="1 7">Belongs to the glycosyl hydrolase 43 family.</text>
</comment>
<protein>
    <submittedName>
        <fullName evidence="9">Uncharacterized protein</fullName>
    </submittedName>
</protein>
<evidence type="ECO:0000256" key="3">
    <source>
        <dbReference type="ARBA" id="ARBA00022801"/>
    </source>
</evidence>
<evidence type="ECO:0000256" key="5">
    <source>
        <dbReference type="PIRSR" id="PIRSR606710-1"/>
    </source>
</evidence>
<evidence type="ECO:0000313" key="9">
    <source>
        <dbReference type="EMBL" id="CRG82859.1"/>
    </source>
</evidence>
<dbReference type="InterPro" id="IPR006710">
    <property type="entry name" value="Glyco_hydro_43"/>
</dbReference>
<dbReference type="CDD" id="cd08999">
    <property type="entry name" value="GH43_ABN-like"/>
    <property type="match status" value="1"/>
</dbReference>
<feature type="signal peptide" evidence="8">
    <location>
        <begin position="1"/>
        <end position="16"/>
    </location>
</feature>
<evidence type="ECO:0000256" key="2">
    <source>
        <dbReference type="ARBA" id="ARBA00022729"/>
    </source>
</evidence>
<dbReference type="Proteomes" id="UP000054383">
    <property type="component" value="Unassembled WGS sequence"/>
</dbReference>
<dbReference type="InterPro" id="IPR051795">
    <property type="entry name" value="Glycosyl_Hydrlase_43"/>
</dbReference>
<dbReference type="EMBL" id="CVMT01000001">
    <property type="protein sequence ID" value="CRG82859.1"/>
    <property type="molecule type" value="Genomic_DNA"/>
</dbReference>
<evidence type="ECO:0000256" key="7">
    <source>
        <dbReference type="RuleBase" id="RU361187"/>
    </source>
</evidence>
<name>A0A0U1LIL6_TALIS</name>
<feature type="chain" id="PRO_5006710983" evidence="8">
    <location>
        <begin position="17"/>
        <end position="318"/>
    </location>
</feature>
<dbReference type="STRING" id="28573.A0A0U1LIL6"/>
<dbReference type="SUPFAM" id="SSF75005">
    <property type="entry name" value="Arabinanase/levansucrase/invertase"/>
    <property type="match status" value="1"/>
</dbReference>
<keyword evidence="2 8" id="KW-0732">Signal</keyword>
<reference evidence="9 10" key="1">
    <citation type="submission" date="2015-04" db="EMBL/GenBank/DDBJ databases">
        <authorList>
            <person name="Syromyatnikov M.Y."/>
            <person name="Popov V.N."/>
        </authorList>
    </citation>
    <scope>NUCLEOTIDE SEQUENCE [LARGE SCALE GENOMIC DNA]</scope>
    <source>
        <strain evidence="9">WF-38-12</strain>
    </source>
</reference>
<dbReference type="InterPro" id="IPR023296">
    <property type="entry name" value="Glyco_hydro_beta-prop_sf"/>
</dbReference>
<sequence>MRRGILAAFVVAGASAAPVQVLDTDFPDPSVVYTGSEYYAFGTTGNGVNAQVASSPDFNTWTLLDGTDALPGPFPSWVASSPGIWAPDVLQLADGSYTMYFSAASATDSGKHCVGAATGSSPQGPYTPVDGDALACPLDQGGAIDPDGFIDSDGTIYVVYKIDGNSLDGDGTTHSTPIMLQQMESDGVTPTGDAIQLLDRSDLDGPLIEAPSLALVDGIYYLSFSSNYYNTENYDTSYAYATSITGPYTKQSAPNAPILTTGVSTTNAGDLSAPGGSDFSADATKIVFHANKNGQDINDGRAMFVDTISLSDNVITLG</sequence>
<feature type="active site" description="Proton acceptor" evidence="5">
    <location>
        <position position="28"/>
    </location>
</feature>
<feature type="active site" description="Proton donor" evidence="5">
    <location>
        <position position="209"/>
    </location>
</feature>
<dbReference type="AlphaFoldDB" id="A0A0U1LIL6"/>
<proteinExistence type="inferred from homology"/>
<keyword evidence="10" id="KW-1185">Reference proteome</keyword>
<gene>
    <name evidence="9" type="ORF">PISL3812_00205</name>
</gene>
<keyword evidence="4 7" id="KW-0326">Glycosidase</keyword>
<evidence type="ECO:0000256" key="8">
    <source>
        <dbReference type="SAM" id="SignalP"/>
    </source>
</evidence>
<evidence type="ECO:0000256" key="4">
    <source>
        <dbReference type="ARBA" id="ARBA00023295"/>
    </source>
</evidence>
<dbReference type="OrthoDB" id="3879658at2759"/>
<accession>A0A0U1LIL6</accession>
<keyword evidence="3 7" id="KW-0378">Hydrolase</keyword>
<dbReference type="Pfam" id="PF04616">
    <property type="entry name" value="Glyco_hydro_43"/>
    <property type="match status" value="1"/>
</dbReference>
<dbReference type="PANTHER" id="PTHR42812">
    <property type="entry name" value="BETA-XYLOSIDASE"/>
    <property type="match status" value="1"/>
</dbReference>
<evidence type="ECO:0000256" key="1">
    <source>
        <dbReference type="ARBA" id="ARBA00009865"/>
    </source>
</evidence>
<organism evidence="9 10">
    <name type="scientific">Talaromyces islandicus</name>
    <name type="common">Penicillium islandicum</name>
    <dbReference type="NCBI Taxonomy" id="28573"/>
    <lineage>
        <taxon>Eukaryota</taxon>
        <taxon>Fungi</taxon>
        <taxon>Dikarya</taxon>
        <taxon>Ascomycota</taxon>
        <taxon>Pezizomycotina</taxon>
        <taxon>Eurotiomycetes</taxon>
        <taxon>Eurotiomycetidae</taxon>
        <taxon>Eurotiales</taxon>
        <taxon>Trichocomaceae</taxon>
        <taxon>Talaromyces</taxon>
        <taxon>Talaromyces sect. Islandici</taxon>
    </lineage>
</organism>